<keyword evidence="6 12" id="KW-1133">Transmembrane helix</keyword>
<keyword evidence="7" id="KW-0560">Oxidoreductase</keyword>
<evidence type="ECO:0000256" key="6">
    <source>
        <dbReference type="ARBA" id="ARBA00022989"/>
    </source>
</evidence>
<dbReference type="GO" id="GO:0005506">
    <property type="term" value="F:iron ion binding"/>
    <property type="evidence" value="ECO:0007669"/>
    <property type="project" value="TreeGrafter"/>
</dbReference>
<evidence type="ECO:0000256" key="11">
    <source>
        <dbReference type="SAM" id="MobiDB-lite"/>
    </source>
</evidence>
<reference evidence="14" key="1">
    <citation type="submission" date="2020-11" db="EMBL/GenBank/DDBJ databases">
        <authorList>
            <person name="Tran Van P."/>
        </authorList>
    </citation>
    <scope>NUCLEOTIDE SEQUENCE</scope>
</reference>
<feature type="chain" id="PRO_5031452375" evidence="13">
    <location>
        <begin position="18"/>
        <end position="352"/>
    </location>
</feature>
<proteinExistence type="inferred from homology"/>
<evidence type="ECO:0000256" key="7">
    <source>
        <dbReference type="ARBA" id="ARBA00023002"/>
    </source>
</evidence>
<dbReference type="InterPro" id="IPR015876">
    <property type="entry name" value="Acyl-CoA_DS"/>
</dbReference>
<feature type="signal peptide" evidence="13">
    <location>
        <begin position="1"/>
        <end position="17"/>
    </location>
</feature>
<sequence length="352" mass="38848">MLTSALRFYWLLMPVLCLLLPINAPVEYWGETIFNSFFVVGVLRYCVTLHLAWLVDSAVVVWGIDPEDKTTADSNLVFILTKSFWPFYHYLLPWDFNSGEYGSYEDGFSTAMIKVWAALGWAFSLRTIDSEGVKKALHVAVDTGKDIKEQLLALPVHDKGQVSVLLGQVLVPPTPHLVSPVTRPLDASPHHGHGHGLELLGRLVVPGEHVVIVVPALAYSAYRHTQVLCRVDVPETARVSLHFTSHVPLVRSEGQPVGHNALTCRKTACRSQHSPVVRLTAPHVGGAVHQPGHVEGERVSEQGRDVPGVVPGLPPEVDREEGGGQEADDGYQEQIVPDRQTDIIILRPLYLF</sequence>
<evidence type="ECO:0000256" key="3">
    <source>
        <dbReference type="ARBA" id="ARBA00022516"/>
    </source>
</evidence>
<feature type="region of interest" description="Disordered" evidence="11">
    <location>
        <begin position="298"/>
        <end position="329"/>
    </location>
</feature>
<evidence type="ECO:0000256" key="12">
    <source>
        <dbReference type="SAM" id="Phobius"/>
    </source>
</evidence>
<name>A0A7R9D3R7_TIMCR</name>
<keyword evidence="5" id="KW-0276">Fatty acid metabolism</keyword>
<accession>A0A7R9D3R7</accession>
<dbReference type="AlphaFoldDB" id="A0A7R9D3R7"/>
<keyword evidence="13" id="KW-0732">Signal</keyword>
<evidence type="ECO:0000256" key="9">
    <source>
        <dbReference type="ARBA" id="ARBA00023136"/>
    </source>
</evidence>
<dbReference type="GO" id="GO:0004768">
    <property type="term" value="F:stearoyl-CoA 9-desaturase activity"/>
    <property type="evidence" value="ECO:0007669"/>
    <property type="project" value="TreeGrafter"/>
</dbReference>
<dbReference type="PANTHER" id="PTHR11351:SF26">
    <property type="entry name" value="FATTY ACID DESATURASE DOMAIN-CONTAINING PROTEIN"/>
    <property type="match status" value="1"/>
</dbReference>
<keyword evidence="9 12" id="KW-0472">Membrane</keyword>
<evidence type="ECO:0000313" key="14">
    <source>
        <dbReference type="EMBL" id="CAD7407324.1"/>
    </source>
</evidence>
<evidence type="ECO:0000256" key="2">
    <source>
        <dbReference type="ARBA" id="ARBA00009295"/>
    </source>
</evidence>
<feature type="transmembrane region" description="Helical" evidence="12">
    <location>
        <begin position="6"/>
        <end position="26"/>
    </location>
</feature>
<evidence type="ECO:0000256" key="13">
    <source>
        <dbReference type="SAM" id="SignalP"/>
    </source>
</evidence>
<evidence type="ECO:0000256" key="5">
    <source>
        <dbReference type="ARBA" id="ARBA00022832"/>
    </source>
</evidence>
<comment type="subcellular location">
    <subcellularLocation>
        <location evidence="1">Membrane</location>
        <topology evidence="1">Multi-pass membrane protein</topology>
    </subcellularLocation>
</comment>
<evidence type="ECO:0000256" key="8">
    <source>
        <dbReference type="ARBA" id="ARBA00023098"/>
    </source>
</evidence>
<keyword evidence="3" id="KW-0444">Lipid biosynthesis</keyword>
<dbReference type="PANTHER" id="PTHR11351">
    <property type="entry name" value="ACYL-COA DESATURASE"/>
    <property type="match status" value="1"/>
</dbReference>
<dbReference type="EMBL" id="OC320139">
    <property type="protein sequence ID" value="CAD7407324.1"/>
    <property type="molecule type" value="Genomic_DNA"/>
</dbReference>
<gene>
    <name evidence="14" type="ORF">TCEB3V08_LOCUS8974</name>
</gene>
<evidence type="ECO:0000256" key="1">
    <source>
        <dbReference type="ARBA" id="ARBA00004141"/>
    </source>
</evidence>
<dbReference type="GO" id="GO:0006636">
    <property type="term" value="P:unsaturated fatty acid biosynthetic process"/>
    <property type="evidence" value="ECO:0007669"/>
    <property type="project" value="TreeGrafter"/>
</dbReference>
<keyword evidence="8" id="KW-0443">Lipid metabolism</keyword>
<dbReference type="GO" id="GO:0005789">
    <property type="term" value="C:endoplasmic reticulum membrane"/>
    <property type="evidence" value="ECO:0007669"/>
    <property type="project" value="TreeGrafter"/>
</dbReference>
<evidence type="ECO:0000256" key="4">
    <source>
        <dbReference type="ARBA" id="ARBA00022692"/>
    </source>
</evidence>
<protein>
    <submittedName>
        <fullName evidence="14">Uncharacterized protein</fullName>
    </submittedName>
</protein>
<keyword evidence="10" id="KW-0275">Fatty acid biosynthesis</keyword>
<organism evidence="14">
    <name type="scientific">Timema cristinae</name>
    <name type="common">Walking stick</name>
    <dbReference type="NCBI Taxonomy" id="61476"/>
    <lineage>
        <taxon>Eukaryota</taxon>
        <taxon>Metazoa</taxon>
        <taxon>Ecdysozoa</taxon>
        <taxon>Arthropoda</taxon>
        <taxon>Hexapoda</taxon>
        <taxon>Insecta</taxon>
        <taxon>Pterygota</taxon>
        <taxon>Neoptera</taxon>
        <taxon>Polyneoptera</taxon>
        <taxon>Phasmatodea</taxon>
        <taxon>Timematodea</taxon>
        <taxon>Timematoidea</taxon>
        <taxon>Timematidae</taxon>
        <taxon>Timema</taxon>
    </lineage>
</organism>
<evidence type="ECO:0000256" key="10">
    <source>
        <dbReference type="ARBA" id="ARBA00023160"/>
    </source>
</evidence>
<comment type="similarity">
    <text evidence="2">Belongs to the fatty acid desaturase type 1 family.</text>
</comment>
<keyword evidence="4 12" id="KW-0812">Transmembrane</keyword>